<dbReference type="Gene3D" id="2.60.40.1760">
    <property type="entry name" value="glycosyl hydrolase (family 31)"/>
    <property type="match status" value="1"/>
</dbReference>
<feature type="domain" description="Glycoside hydrolase family 31 N-terminal" evidence="4">
    <location>
        <begin position="22"/>
        <end position="187"/>
    </location>
</feature>
<dbReference type="Pfam" id="PF21365">
    <property type="entry name" value="Glyco_hydro_31_3rd"/>
    <property type="match status" value="1"/>
</dbReference>
<name>A0A9P8ZSC6_9PEZI</name>
<dbReference type="GO" id="GO:0004553">
    <property type="term" value="F:hydrolase activity, hydrolyzing O-glycosyl compounds"/>
    <property type="evidence" value="ECO:0007669"/>
    <property type="project" value="InterPro"/>
</dbReference>
<evidence type="ECO:0000259" key="5">
    <source>
        <dbReference type="Pfam" id="PF21365"/>
    </source>
</evidence>
<evidence type="ECO:0000259" key="4">
    <source>
        <dbReference type="Pfam" id="PF13802"/>
    </source>
</evidence>
<protein>
    <submittedName>
        <fullName evidence="6">Glycoside hydrolase family 31 protein</fullName>
    </submittedName>
</protein>
<dbReference type="SUPFAM" id="SSF74650">
    <property type="entry name" value="Galactose mutarotase-like"/>
    <property type="match status" value="1"/>
</dbReference>
<dbReference type="AlphaFoldDB" id="A0A9P8ZSC6"/>
<dbReference type="InterPro" id="IPR051816">
    <property type="entry name" value="Glycosyl_Hydrolase_31"/>
</dbReference>
<dbReference type="Proteomes" id="UP000758603">
    <property type="component" value="Unassembled WGS sequence"/>
</dbReference>
<dbReference type="GO" id="GO:0005975">
    <property type="term" value="P:carbohydrate metabolic process"/>
    <property type="evidence" value="ECO:0007669"/>
    <property type="project" value="InterPro"/>
</dbReference>
<gene>
    <name evidence="6" type="ORF">BKA67DRAFT_522830</name>
</gene>
<dbReference type="PANTHER" id="PTHR43863">
    <property type="entry name" value="HYDROLASE, PUTATIVE (AFU_ORTHOLOGUE AFUA_1G03140)-RELATED"/>
    <property type="match status" value="1"/>
</dbReference>
<keyword evidence="2" id="KW-0326">Glycosidase</keyword>
<comment type="caution">
    <text evidence="6">The sequence shown here is derived from an EMBL/GenBank/DDBJ whole genome shotgun (WGS) entry which is preliminary data.</text>
</comment>
<feature type="domain" description="Glycoside hydrolase family 31 TIM barrel" evidence="3">
    <location>
        <begin position="234"/>
        <end position="568"/>
    </location>
</feature>
<dbReference type="GO" id="GO:0030246">
    <property type="term" value="F:carbohydrate binding"/>
    <property type="evidence" value="ECO:0007669"/>
    <property type="project" value="InterPro"/>
</dbReference>
<dbReference type="PANTHER" id="PTHR43863:SF2">
    <property type="entry name" value="MALTASE-GLUCOAMYLASE"/>
    <property type="match status" value="1"/>
</dbReference>
<reference evidence="6" key="1">
    <citation type="journal article" date="2021" name="Nat. Commun.">
        <title>Genetic determinants of endophytism in the Arabidopsis root mycobiome.</title>
        <authorList>
            <person name="Mesny F."/>
            <person name="Miyauchi S."/>
            <person name="Thiergart T."/>
            <person name="Pickel B."/>
            <person name="Atanasova L."/>
            <person name="Karlsson M."/>
            <person name="Huettel B."/>
            <person name="Barry K.W."/>
            <person name="Haridas S."/>
            <person name="Chen C."/>
            <person name="Bauer D."/>
            <person name="Andreopoulos W."/>
            <person name="Pangilinan J."/>
            <person name="LaButti K."/>
            <person name="Riley R."/>
            <person name="Lipzen A."/>
            <person name="Clum A."/>
            <person name="Drula E."/>
            <person name="Henrissat B."/>
            <person name="Kohler A."/>
            <person name="Grigoriev I.V."/>
            <person name="Martin F.M."/>
            <person name="Hacquard S."/>
        </authorList>
    </citation>
    <scope>NUCLEOTIDE SEQUENCE</scope>
    <source>
        <strain evidence="6">MPI-SDFR-AT-0073</strain>
    </source>
</reference>
<dbReference type="SUPFAM" id="SSF51011">
    <property type="entry name" value="Glycosyl hydrolase domain"/>
    <property type="match status" value="1"/>
</dbReference>
<evidence type="ECO:0000256" key="2">
    <source>
        <dbReference type="RuleBase" id="RU361185"/>
    </source>
</evidence>
<dbReference type="InterPro" id="IPR013780">
    <property type="entry name" value="Glyco_hydro_b"/>
</dbReference>
<dbReference type="Gene3D" id="2.60.40.1180">
    <property type="entry name" value="Golgi alpha-mannosidase II"/>
    <property type="match status" value="1"/>
</dbReference>
<keyword evidence="7" id="KW-1185">Reference proteome</keyword>
<evidence type="ECO:0000313" key="7">
    <source>
        <dbReference type="Proteomes" id="UP000758603"/>
    </source>
</evidence>
<dbReference type="SUPFAM" id="SSF51445">
    <property type="entry name" value="(Trans)glycosidases"/>
    <property type="match status" value="1"/>
</dbReference>
<keyword evidence="2 6" id="KW-0378">Hydrolase</keyword>
<dbReference type="InterPro" id="IPR025887">
    <property type="entry name" value="Glyco_hydro_31_N_dom"/>
</dbReference>
<evidence type="ECO:0000313" key="6">
    <source>
        <dbReference type="EMBL" id="KAH6648275.1"/>
    </source>
</evidence>
<dbReference type="GeneID" id="70127306"/>
<comment type="similarity">
    <text evidence="1 2">Belongs to the glycosyl hydrolase 31 family.</text>
</comment>
<accession>A0A9P8ZSC6</accession>
<sequence>MFSSPQKNHLVFRYDSETLLVESWGPNALRIRATHEATLPAEDWALTETLPGNDNSSVEISDAEASIVNGSITATISKLGKLTITNGKGKTLLEEFSRIRLDVTDPKCSALNVEAREFQPRLGSDSWHLRARFEADPDEQIFGMGQYQQPFLDLKGADLELAQRNSQASIPFAVSSLGYGFLWNNPAVGRTVFGKNITTFEAYSTRVLDYWIVAGDSPAEIVRAYGRAVGTVPEMPEYGLGFWQCKLRYQTQNELLEVAREHKRRGLPMDVLVVDFFHWPKEGEWKFDPTFWPDPEAMIKELKSLGIELMVSIWPTVDRRSENYEEMLSKGLLVRQDRGWRISMDFGTGNCIHFDPTNPEARKYVWDKVKAHYYDKGVKVFWLDEAEPEYTIYDFDIYRYHAGPNLMVGNSYPLRYSQAFYEGMKEAGQDKIVNLVRCAWAGSQKYGALLWSGDVASSWSSFRNQLAAGLNAGLSGISWWTTDIGGFHGGDPNDPAFRELLVRWFQWGAFCPVFRLHGDREPKQPELGSSGGSWCLSGAPNEVWCYGEEVYDICKTYLALREKLRDYVRDVMRQAHVHGDPVIRPVFYDFPNDPQAWKSTKEYMFGPKYLVAPILEPGQRERKINLPRDSKWRQLSSQGNVENEILEGGTVVTIAAPLGYMPVLERI</sequence>
<dbReference type="InterPro" id="IPR011013">
    <property type="entry name" value="Gal_mutarotase_sf_dom"/>
</dbReference>
<dbReference type="InterPro" id="IPR000322">
    <property type="entry name" value="Glyco_hydro_31_TIM"/>
</dbReference>
<dbReference type="RefSeq" id="XP_045954782.1">
    <property type="nucleotide sequence ID" value="XM_046098414.1"/>
</dbReference>
<evidence type="ECO:0000259" key="3">
    <source>
        <dbReference type="Pfam" id="PF01055"/>
    </source>
</evidence>
<dbReference type="OrthoDB" id="10070917at2759"/>
<dbReference type="InterPro" id="IPR017853">
    <property type="entry name" value="GH"/>
</dbReference>
<dbReference type="InterPro" id="IPR048395">
    <property type="entry name" value="Glyco_hydro_31_C"/>
</dbReference>
<dbReference type="Pfam" id="PF13802">
    <property type="entry name" value="Gal_mutarotas_2"/>
    <property type="match status" value="1"/>
</dbReference>
<dbReference type="Pfam" id="PF01055">
    <property type="entry name" value="Glyco_hydro_31_2nd"/>
    <property type="match status" value="1"/>
</dbReference>
<dbReference type="CDD" id="cd06591">
    <property type="entry name" value="GH31_xylosidase_XylS"/>
    <property type="match status" value="1"/>
</dbReference>
<feature type="domain" description="Glycosyl hydrolase family 31 C-terminal" evidence="5">
    <location>
        <begin position="579"/>
        <end position="664"/>
    </location>
</feature>
<evidence type="ECO:0000256" key="1">
    <source>
        <dbReference type="ARBA" id="ARBA00007806"/>
    </source>
</evidence>
<organism evidence="6 7">
    <name type="scientific">Truncatella angustata</name>
    <dbReference type="NCBI Taxonomy" id="152316"/>
    <lineage>
        <taxon>Eukaryota</taxon>
        <taxon>Fungi</taxon>
        <taxon>Dikarya</taxon>
        <taxon>Ascomycota</taxon>
        <taxon>Pezizomycotina</taxon>
        <taxon>Sordariomycetes</taxon>
        <taxon>Xylariomycetidae</taxon>
        <taxon>Amphisphaeriales</taxon>
        <taxon>Sporocadaceae</taxon>
        <taxon>Truncatella</taxon>
    </lineage>
</organism>
<dbReference type="CDD" id="cd14752">
    <property type="entry name" value="GH31_N"/>
    <property type="match status" value="1"/>
</dbReference>
<dbReference type="EMBL" id="JAGPXC010000007">
    <property type="protein sequence ID" value="KAH6648275.1"/>
    <property type="molecule type" value="Genomic_DNA"/>
</dbReference>
<proteinExistence type="inferred from homology"/>
<dbReference type="Gene3D" id="3.20.20.80">
    <property type="entry name" value="Glycosidases"/>
    <property type="match status" value="1"/>
</dbReference>